<accession>A0AAV4URZ0</accession>
<reference evidence="1 2" key="1">
    <citation type="submission" date="2021-06" db="EMBL/GenBank/DDBJ databases">
        <title>Caerostris extrusa draft genome.</title>
        <authorList>
            <person name="Kono N."/>
            <person name="Arakawa K."/>
        </authorList>
    </citation>
    <scope>NUCLEOTIDE SEQUENCE [LARGE SCALE GENOMIC DNA]</scope>
</reference>
<sequence length="111" mass="12453">MASFHRMYSESIGNGHRTAGMSRAFSDNMLSSLYHFCSDELYDEGDYCKWVPFNWNDPQFHSKGLFTDVATFTSVGGFSIAPFTMKKRNRGSIGNDVLSSSEALTCLVEIE</sequence>
<protein>
    <submittedName>
        <fullName evidence="1">Uncharacterized protein</fullName>
    </submittedName>
</protein>
<proteinExistence type="predicted"/>
<comment type="caution">
    <text evidence="1">The sequence shown here is derived from an EMBL/GenBank/DDBJ whole genome shotgun (WGS) entry which is preliminary data.</text>
</comment>
<dbReference type="Proteomes" id="UP001054945">
    <property type="component" value="Unassembled WGS sequence"/>
</dbReference>
<evidence type="ECO:0000313" key="1">
    <source>
        <dbReference type="EMBL" id="GIY60552.1"/>
    </source>
</evidence>
<dbReference type="EMBL" id="BPLR01013341">
    <property type="protein sequence ID" value="GIY60552.1"/>
    <property type="molecule type" value="Genomic_DNA"/>
</dbReference>
<keyword evidence="2" id="KW-1185">Reference proteome</keyword>
<gene>
    <name evidence="1" type="ORF">CEXT_163821</name>
</gene>
<dbReference type="AlphaFoldDB" id="A0AAV4URZ0"/>
<organism evidence="1 2">
    <name type="scientific">Caerostris extrusa</name>
    <name type="common">Bark spider</name>
    <name type="synonym">Caerostris bankana</name>
    <dbReference type="NCBI Taxonomy" id="172846"/>
    <lineage>
        <taxon>Eukaryota</taxon>
        <taxon>Metazoa</taxon>
        <taxon>Ecdysozoa</taxon>
        <taxon>Arthropoda</taxon>
        <taxon>Chelicerata</taxon>
        <taxon>Arachnida</taxon>
        <taxon>Araneae</taxon>
        <taxon>Araneomorphae</taxon>
        <taxon>Entelegynae</taxon>
        <taxon>Araneoidea</taxon>
        <taxon>Araneidae</taxon>
        <taxon>Caerostris</taxon>
    </lineage>
</organism>
<name>A0AAV4URZ0_CAEEX</name>
<evidence type="ECO:0000313" key="2">
    <source>
        <dbReference type="Proteomes" id="UP001054945"/>
    </source>
</evidence>